<comment type="subcellular location">
    <subcellularLocation>
        <location evidence="1">Cytoplasm</location>
        <location evidence="1">Cytoskeleton</location>
        <location evidence="1">Cilium basal body</location>
    </subcellularLocation>
</comment>
<dbReference type="Proteomes" id="UP000674318">
    <property type="component" value="Chromosome 32"/>
</dbReference>
<sequence>MDVRRGVSHEEMTSNASPAAASLRQGKRFEVMVHGVLEGAECVEVGSMFARTQLFFGPDWTLLEKNSGVGDEVDEEDEEDLVVPTYSNNAEVVTQLSDCAKGPIPYFSFTAPFEFALTSTNPFGWPQLVITLHTIEGANGSSKKDADSGETQLLSSGESIIGYGRCFIPMKNGYHTKKVSMMQLESATSKQRLISLLTREKPVLRDLSFLCTGDDQLMLHARPLDGYVKLNFSVMVNGMESSGFEM</sequence>
<evidence type="ECO:0000256" key="1">
    <source>
        <dbReference type="ARBA" id="ARBA00004120"/>
    </source>
</evidence>
<dbReference type="EMBL" id="JAFJZO010000032">
    <property type="protein sequence ID" value="KAG5496087.1"/>
    <property type="molecule type" value="Genomic_DNA"/>
</dbReference>
<feature type="region of interest" description="Disordered" evidence="8">
    <location>
        <begin position="1"/>
        <end position="20"/>
    </location>
</feature>
<dbReference type="Pfam" id="PF07162">
    <property type="entry name" value="B9-C2"/>
    <property type="match status" value="1"/>
</dbReference>
<dbReference type="PROSITE" id="PS51381">
    <property type="entry name" value="C2_B9"/>
    <property type="match status" value="1"/>
</dbReference>
<organism evidence="9 10">
    <name type="scientific">Porcisia hertigi</name>
    <dbReference type="NCBI Taxonomy" id="2761500"/>
    <lineage>
        <taxon>Eukaryota</taxon>
        <taxon>Discoba</taxon>
        <taxon>Euglenozoa</taxon>
        <taxon>Kinetoplastea</taxon>
        <taxon>Metakinetoplastina</taxon>
        <taxon>Trypanosomatida</taxon>
        <taxon>Trypanosomatidae</taxon>
        <taxon>Leishmaniinae</taxon>
        <taxon>Porcisia</taxon>
    </lineage>
</organism>
<comment type="caution">
    <text evidence="9">The sequence shown here is derived from an EMBL/GenBank/DDBJ whole genome shotgun (WGS) entry which is preliminary data.</text>
</comment>
<keyword evidence="10" id="KW-1185">Reference proteome</keyword>
<reference evidence="9 10" key="1">
    <citation type="submission" date="2021-02" db="EMBL/GenBank/DDBJ databases">
        <title>Porcisia hertigi Genome sequencing and assembly.</title>
        <authorList>
            <person name="Almutairi H."/>
            <person name="Gatherer D."/>
        </authorList>
    </citation>
    <scope>NUCLEOTIDE SEQUENCE [LARGE SCALE GENOMIC DNA]</scope>
    <source>
        <strain evidence="9 10">C119</strain>
    </source>
</reference>
<evidence type="ECO:0000256" key="2">
    <source>
        <dbReference type="ARBA" id="ARBA00022490"/>
    </source>
</evidence>
<dbReference type="GO" id="GO:0036038">
    <property type="term" value="C:MKS complex"/>
    <property type="evidence" value="ECO:0007669"/>
    <property type="project" value="TreeGrafter"/>
</dbReference>
<evidence type="ECO:0000256" key="4">
    <source>
        <dbReference type="ARBA" id="ARBA00023212"/>
    </source>
</evidence>
<dbReference type="PANTHER" id="PTHR12968:SF1">
    <property type="entry name" value="B9 DOMAIN-CONTAINING PROTEIN 1"/>
    <property type="match status" value="1"/>
</dbReference>
<evidence type="ECO:0000256" key="6">
    <source>
        <dbReference type="ARBA" id="ARBA00038411"/>
    </source>
</evidence>
<evidence type="ECO:0000313" key="10">
    <source>
        <dbReference type="Proteomes" id="UP000674318"/>
    </source>
</evidence>
<evidence type="ECO:0000256" key="7">
    <source>
        <dbReference type="ARBA" id="ARBA00039274"/>
    </source>
</evidence>
<dbReference type="GO" id="GO:0060271">
    <property type="term" value="P:cilium assembly"/>
    <property type="evidence" value="ECO:0007669"/>
    <property type="project" value="TreeGrafter"/>
</dbReference>
<keyword evidence="2" id="KW-0963">Cytoplasm</keyword>
<name>A0A836L3R6_9TRYP</name>
<gene>
    <name evidence="9" type="ORF">JKF63_02385</name>
</gene>
<evidence type="ECO:0000313" key="9">
    <source>
        <dbReference type="EMBL" id="KAG5496087.1"/>
    </source>
</evidence>
<accession>A0A836L3R6</accession>
<dbReference type="OrthoDB" id="431939at2759"/>
<dbReference type="AlphaFoldDB" id="A0A836L3R6"/>
<proteinExistence type="inferred from homology"/>
<keyword evidence="4" id="KW-0206">Cytoskeleton</keyword>
<dbReference type="GeneID" id="94288490"/>
<evidence type="ECO:0000256" key="5">
    <source>
        <dbReference type="ARBA" id="ARBA00023273"/>
    </source>
</evidence>
<dbReference type="InterPro" id="IPR010796">
    <property type="entry name" value="C2_B9-type_dom"/>
</dbReference>
<feature type="compositionally biased region" description="Basic and acidic residues" evidence="8">
    <location>
        <begin position="1"/>
        <end position="12"/>
    </location>
</feature>
<keyword evidence="5" id="KW-0966">Cell projection</keyword>
<protein>
    <recommendedName>
        <fullName evidence="7">B9 domain-containing protein 1</fullName>
    </recommendedName>
</protein>
<dbReference type="RefSeq" id="XP_067754570.1">
    <property type="nucleotide sequence ID" value="XM_067898413.1"/>
</dbReference>
<evidence type="ECO:0000256" key="3">
    <source>
        <dbReference type="ARBA" id="ARBA00022794"/>
    </source>
</evidence>
<dbReference type="KEGG" id="phet:94288490"/>
<keyword evidence="3" id="KW-0970">Cilium biogenesis/degradation</keyword>
<comment type="similarity">
    <text evidence="6">Belongs to the B9D family.</text>
</comment>
<evidence type="ECO:0000256" key="8">
    <source>
        <dbReference type="SAM" id="MobiDB-lite"/>
    </source>
</evidence>
<dbReference type="PANTHER" id="PTHR12968">
    <property type="entry name" value="B9 DOMAIN-CONTAINING"/>
    <property type="match status" value="1"/>
</dbReference>